<organism evidence="1 2">
    <name type="scientific">Chaetoceros tenuissimus</name>
    <dbReference type="NCBI Taxonomy" id="426638"/>
    <lineage>
        <taxon>Eukaryota</taxon>
        <taxon>Sar</taxon>
        <taxon>Stramenopiles</taxon>
        <taxon>Ochrophyta</taxon>
        <taxon>Bacillariophyta</taxon>
        <taxon>Coscinodiscophyceae</taxon>
        <taxon>Chaetocerotophycidae</taxon>
        <taxon>Chaetocerotales</taxon>
        <taxon>Chaetocerotaceae</taxon>
        <taxon>Chaetoceros</taxon>
    </lineage>
</organism>
<dbReference type="AlphaFoldDB" id="A0AAD3H8F9"/>
<dbReference type="Proteomes" id="UP001054902">
    <property type="component" value="Unassembled WGS sequence"/>
</dbReference>
<protein>
    <submittedName>
        <fullName evidence="1">Uncharacterized protein</fullName>
    </submittedName>
</protein>
<dbReference type="EMBL" id="BLLK01000047">
    <property type="protein sequence ID" value="GFH54061.1"/>
    <property type="molecule type" value="Genomic_DNA"/>
</dbReference>
<sequence>MLKTLIDICEDTEYNDRADPMNHFVLINVRNVKWTNGQRGRKKMARMENMRTDVVIAGRDYSTIIQTVQTLGFAVLNESNEGSQIKPVYITKTKEESMRECFIRFQAEVE</sequence>
<comment type="caution">
    <text evidence="1">The sequence shown here is derived from an EMBL/GenBank/DDBJ whole genome shotgun (WGS) entry which is preliminary data.</text>
</comment>
<proteinExistence type="predicted"/>
<evidence type="ECO:0000313" key="2">
    <source>
        <dbReference type="Proteomes" id="UP001054902"/>
    </source>
</evidence>
<reference evidence="1 2" key="1">
    <citation type="journal article" date="2021" name="Sci. Rep.">
        <title>The genome of the diatom Chaetoceros tenuissimus carries an ancient integrated fragment of an extant virus.</title>
        <authorList>
            <person name="Hongo Y."/>
            <person name="Kimura K."/>
            <person name="Takaki Y."/>
            <person name="Yoshida Y."/>
            <person name="Baba S."/>
            <person name="Kobayashi G."/>
            <person name="Nagasaki K."/>
            <person name="Hano T."/>
            <person name="Tomaru Y."/>
        </authorList>
    </citation>
    <scope>NUCLEOTIDE SEQUENCE [LARGE SCALE GENOMIC DNA]</scope>
    <source>
        <strain evidence="1 2">NIES-3715</strain>
    </source>
</reference>
<accession>A0AAD3H8F9</accession>
<name>A0AAD3H8F9_9STRA</name>
<evidence type="ECO:0000313" key="1">
    <source>
        <dbReference type="EMBL" id="GFH54061.1"/>
    </source>
</evidence>
<keyword evidence="2" id="KW-1185">Reference proteome</keyword>
<gene>
    <name evidence="1" type="ORF">CTEN210_10537</name>
</gene>